<dbReference type="SUPFAM" id="SSF51905">
    <property type="entry name" value="FAD/NAD(P)-binding domain"/>
    <property type="match status" value="1"/>
</dbReference>
<feature type="binding site" evidence="2">
    <location>
        <position position="350"/>
    </location>
    <ligand>
        <name>FAD</name>
        <dbReference type="ChEBI" id="CHEBI:57692"/>
    </ligand>
</feature>
<dbReference type="GO" id="GO:0004497">
    <property type="term" value="F:monooxygenase activity"/>
    <property type="evidence" value="ECO:0007669"/>
    <property type="project" value="InterPro"/>
</dbReference>
<feature type="binding site" evidence="2">
    <location>
        <position position="187"/>
    </location>
    <ligand>
        <name>FAD</name>
        <dbReference type="ChEBI" id="CHEBI:57692"/>
    </ligand>
</feature>
<evidence type="ECO:0000256" key="1">
    <source>
        <dbReference type="PIRSR" id="PIRSR011396-1"/>
    </source>
</evidence>
<proteinExistence type="predicted"/>
<dbReference type="InterPro" id="IPR033856">
    <property type="entry name" value="Trp_halogen"/>
</dbReference>
<accession>D4ZH41</accession>
<dbReference type="EMBL" id="AP011177">
    <property type="protein sequence ID" value="BAJ00990.1"/>
    <property type="molecule type" value="Genomic_DNA"/>
</dbReference>
<feature type="binding site" evidence="2">
    <location>
        <position position="78"/>
    </location>
    <ligand>
        <name>7-chloro-L-tryptophan</name>
        <dbReference type="ChEBI" id="CHEBI:58713"/>
    </ligand>
</feature>
<feature type="active site" evidence="1">
    <location>
        <position position="78"/>
    </location>
</feature>
<dbReference type="STRING" id="637905.SVI_1019"/>
<dbReference type="KEGG" id="svo:SVI_1019"/>
<dbReference type="InterPro" id="IPR036188">
    <property type="entry name" value="FAD/NAD-bd_sf"/>
</dbReference>
<organism evidence="3 4">
    <name type="scientific">Shewanella violacea (strain JCM 10179 / CIP 106290 / LMG 19151 / DSS12)</name>
    <dbReference type="NCBI Taxonomy" id="637905"/>
    <lineage>
        <taxon>Bacteria</taxon>
        <taxon>Pseudomonadati</taxon>
        <taxon>Pseudomonadota</taxon>
        <taxon>Gammaproteobacteria</taxon>
        <taxon>Alteromonadales</taxon>
        <taxon>Shewanellaceae</taxon>
        <taxon>Shewanella</taxon>
    </lineage>
</organism>
<dbReference type="PANTHER" id="PTHR43747">
    <property type="entry name" value="FAD-BINDING PROTEIN"/>
    <property type="match status" value="1"/>
</dbReference>
<name>D4ZH41_SHEVD</name>
<evidence type="ECO:0000313" key="4">
    <source>
        <dbReference type="Proteomes" id="UP000002350"/>
    </source>
</evidence>
<reference evidence="4" key="1">
    <citation type="journal article" date="2010" name="Mol. Biosyst.">
        <title>Complete genome sequence and comparative analysis of Shewanella violacea, a psychrophilic and piezophilic bacterium from deep sea floor sediments.</title>
        <authorList>
            <person name="Aono E."/>
            <person name="Baba T."/>
            <person name="Ara T."/>
            <person name="Nishi T."/>
            <person name="Nakamichi T."/>
            <person name="Inamoto E."/>
            <person name="Toyonaga H."/>
            <person name="Hasegawa M."/>
            <person name="Takai Y."/>
            <person name="Okumura Y."/>
            <person name="Baba M."/>
            <person name="Tomita M."/>
            <person name="Kato C."/>
            <person name="Oshima T."/>
            <person name="Nakasone K."/>
            <person name="Mori H."/>
        </authorList>
    </citation>
    <scope>NUCLEOTIDE SEQUENCE [LARGE SCALE GENOMIC DNA]</scope>
    <source>
        <strain evidence="4">JCM 10179 / CIP 106290 / LMG 19151 / DSS12</strain>
    </source>
</reference>
<dbReference type="HOGENOM" id="CLU_022247_0_0_6"/>
<dbReference type="PANTHER" id="PTHR43747:SF4">
    <property type="entry name" value="FLAVIN-DEPENDENT TRYPTOPHAN HALOGENASE"/>
    <property type="match status" value="1"/>
</dbReference>
<dbReference type="GO" id="GO:0000166">
    <property type="term" value="F:nucleotide binding"/>
    <property type="evidence" value="ECO:0007669"/>
    <property type="project" value="UniProtKB-KW"/>
</dbReference>
<dbReference type="InterPro" id="IPR006905">
    <property type="entry name" value="Flavin_halogenase"/>
</dbReference>
<feature type="binding site" evidence="2">
    <location>
        <position position="346"/>
    </location>
    <ligand>
        <name>L-tryptophan</name>
        <dbReference type="ChEBI" id="CHEBI:57912"/>
    </ligand>
</feature>
<keyword evidence="2" id="KW-0285">Flavoprotein</keyword>
<dbReference type="RefSeq" id="WP_013050301.1">
    <property type="nucleotide sequence ID" value="NC_014012.1"/>
</dbReference>
<dbReference type="Proteomes" id="UP000002350">
    <property type="component" value="Chromosome"/>
</dbReference>
<sequence>MNINKIAIIGGGTAGWLAANHLGKVLCKQAGVSITLIESPDIPPIGVGEGTVPDIKKTLASFGISETDFIRQCDVTFKQSIKFVNWMDKETHGKGNFYHHLFDVPSREDSEVLTAHWLAENSDAPFAQQVSAQHQVCEQGKAPKGITTPEYQGELAYAYHLNAAKFAHLLADNAQTKYGVKHHLTHVSRVNLADDGSIRSLVTSEDDDLEFDFYIDCSGFESLLISKAMNVPFIDLSDKLLVNRALVVQVPTYEGADIPPYTLATAHKAGWIWDIALPTRRGVGFVYSSNHMTDEEAETKLDYYLGGKDPKLVYKKLPMKIGYREKFWHKNCVALGLAQGFLEPLEATSILLTDFSASFLANRFPVKKSELAVLEKRFNYAMGYAWERVIDFVKLHYCLSDRHDSHFWNENRDLSTIPNSLQEKLKLWESSVPITDDFFSQFEVFYLENFLFVLYGMKFKTKPLALLPEVRESALVGLRKREEVNNYLQSKLPKHRELLDKINRYGLQSV</sequence>
<keyword evidence="4" id="KW-1185">Reference proteome</keyword>
<dbReference type="InterPro" id="IPR050816">
    <property type="entry name" value="Flavin-dep_Halogenase_NPB"/>
</dbReference>
<dbReference type="Gene3D" id="3.50.50.60">
    <property type="entry name" value="FAD/NAD(P)-binding domain"/>
    <property type="match status" value="1"/>
</dbReference>
<dbReference type="AlphaFoldDB" id="D4ZH41"/>
<keyword evidence="2" id="KW-0274">FAD</keyword>
<dbReference type="PIRSF" id="PIRSF011396">
    <property type="entry name" value="Trp_halogenase"/>
    <property type="match status" value="1"/>
</dbReference>
<feature type="binding site" evidence="2">
    <location>
        <begin position="11"/>
        <end position="14"/>
    </location>
    <ligand>
        <name>FAD</name>
        <dbReference type="ChEBI" id="CHEBI:57692"/>
    </ligand>
</feature>
<protein>
    <submittedName>
        <fullName evidence="3">Tryptophan halogenase, putative</fullName>
    </submittedName>
</protein>
<dbReference type="eggNOG" id="COG0665">
    <property type="taxonomic scope" value="Bacteria"/>
</dbReference>
<dbReference type="OrthoDB" id="7178350at2"/>
<gene>
    <name evidence="3" type="ordered locus">SVI_1019</name>
</gene>
<evidence type="ECO:0000256" key="2">
    <source>
        <dbReference type="PIRSR" id="PIRSR011396-2"/>
    </source>
</evidence>
<evidence type="ECO:0000313" key="3">
    <source>
        <dbReference type="EMBL" id="BAJ00990.1"/>
    </source>
</evidence>
<keyword evidence="2" id="KW-0547">Nucleotide-binding</keyword>
<feature type="binding site" evidence="2">
    <location>
        <position position="337"/>
    </location>
    <ligand>
        <name>FAD</name>
        <dbReference type="ChEBI" id="CHEBI:57692"/>
    </ligand>
</feature>
<dbReference type="Pfam" id="PF04820">
    <property type="entry name" value="Trp_halogenase"/>
    <property type="match status" value="1"/>
</dbReference>